<gene>
    <name evidence="2" type="ORF">KY290_007257</name>
</gene>
<reference evidence="2 3" key="1">
    <citation type="journal article" date="2021" name="bioRxiv">
        <title>Chromosome-scale and haplotype-resolved genome assembly of a tetraploid potato cultivar.</title>
        <authorList>
            <person name="Sun H."/>
            <person name="Jiao W.-B."/>
            <person name="Krause K."/>
            <person name="Campoy J.A."/>
            <person name="Goel M."/>
            <person name="Folz-Donahue K."/>
            <person name="Kukat C."/>
            <person name="Huettel B."/>
            <person name="Schneeberger K."/>
        </authorList>
    </citation>
    <scope>NUCLEOTIDE SEQUENCE [LARGE SCALE GENOMIC DNA]</scope>
    <source>
        <strain evidence="2">SolTubOtavaFocal</strain>
        <tissue evidence="2">Leaves</tissue>
    </source>
</reference>
<feature type="compositionally biased region" description="Polar residues" evidence="1">
    <location>
        <begin position="1"/>
        <end position="11"/>
    </location>
</feature>
<name>A0ABQ7W6F4_SOLTU</name>
<organism evidence="2 3">
    <name type="scientific">Solanum tuberosum</name>
    <name type="common">Potato</name>
    <dbReference type="NCBI Taxonomy" id="4113"/>
    <lineage>
        <taxon>Eukaryota</taxon>
        <taxon>Viridiplantae</taxon>
        <taxon>Streptophyta</taxon>
        <taxon>Embryophyta</taxon>
        <taxon>Tracheophyta</taxon>
        <taxon>Spermatophyta</taxon>
        <taxon>Magnoliopsida</taxon>
        <taxon>eudicotyledons</taxon>
        <taxon>Gunneridae</taxon>
        <taxon>Pentapetalae</taxon>
        <taxon>asterids</taxon>
        <taxon>lamiids</taxon>
        <taxon>Solanales</taxon>
        <taxon>Solanaceae</taxon>
        <taxon>Solanoideae</taxon>
        <taxon>Solaneae</taxon>
        <taxon>Solanum</taxon>
    </lineage>
</organism>
<feature type="region of interest" description="Disordered" evidence="1">
    <location>
        <begin position="47"/>
        <end position="71"/>
    </location>
</feature>
<protein>
    <submittedName>
        <fullName evidence="2">Uncharacterized protein</fullName>
    </submittedName>
</protein>
<dbReference type="Proteomes" id="UP000826656">
    <property type="component" value="Unassembled WGS sequence"/>
</dbReference>
<evidence type="ECO:0000313" key="2">
    <source>
        <dbReference type="EMBL" id="KAH0775846.1"/>
    </source>
</evidence>
<proteinExistence type="predicted"/>
<comment type="caution">
    <text evidence="2">The sequence shown here is derived from an EMBL/GenBank/DDBJ whole genome shotgun (WGS) entry which is preliminary data.</text>
</comment>
<evidence type="ECO:0000313" key="3">
    <source>
        <dbReference type="Proteomes" id="UP000826656"/>
    </source>
</evidence>
<sequence length="101" mass="10991">MDQHHPTNGSSTKHHHPINGSTSSCQWINIILPIDHQRSIIVLSMDQHHPANGPTSSTDGSSTKHHHPINGALTSSRRWIIKHYPINGASTSLSCHVAALS</sequence>
<feature type="region of interest" description="Disordered" evidence="1">
    <location>
        <begin position="1"/>
        <end position="20"/>
    </location>
</feature>
<keyword evidence="3" id="KW-1185">Reference proteome</keyword>
<accession>A0ABQ7W6F4</accession>
<dbReference type="EMBL" id="JAIVGD010000003">
    <property type="protein sequence ID" value="KAH0775846.1"/>
    <property type="molecule type" value="Genomic_DNA"/>
</dbReference>
<evidence type="ECO:0000256" key="1">
    <source>
        <dbReference type="SAM" id="MobiDB-lite"/>
    </source>
</evidence>